<dbReference type="OrthoDB" id="10611597at2759"/>
<protein>
    <submittedName>
        <fullName evidence="5 6">Uncharacterized protein</fullName>
    </submittedName>
</protein>
<dbReference type="PANTHER" id="PTHR12526">
    <property type="entry name" value="GLYCOSYLTRANSFERASE"/>
    <property type="match status" value="1"/>
</dbReference>
<feature type="domain" description="Spore protein YkvP/CgeB glycosyl transferase-like" evidence="4">
    <location>
        <begin position="609"/>
        <end position="745"/>
    </location>
</feature>
<keyword evidence="1" id="KW-0328">Glycosyltransferase</keyword>
<dbReference type="EnsemblProtists" id="EKX53990">
    <property type="protein sequence ID" value="EKX53990"/>
    <property type="gene ID" value="GUITHDRAFT_132419"/>
</dbReference>
<evidence type="ECO:0000313" key="5">
    <source>
        <dbReference type="EMBL" id="EKX53990.1"/>
    </source>
</evidence>
<sequence>MQACYCLLLAFCVLVLPLLAQPDDAGTRVGLLVQGPTSKGLFRDAECLMWALSRDPVRMHGITPRVVSVFFTPSYALLDKAIELGASCIGEQGGRRFCTTPEPLHKDDSSIFANHLFYDGKDFRDWIQTIDVLVIFESLLMNVLKIAHQSGVKRKILVLNIDWTDGNKILEAASAIPGLRFWVKGRVTLENIKTITTKQRAKHVKIDLVPWSIPDPVIRSRKAPGKVVRLIFIAGYGGIYNRRGGDIVLKAYYEAYQQLKGKIRLSYYTARNPQDYDIAVDKKWMEQPNLEMHVGTHRRETLWKAMSKEVELCMTFFLKALLASDVVLYPSRWEGLGLSLLEALHAGVPAIVTDGWPMNELVQHDHNGILVPAKQTGWFHMAPKWEVDPSSLAKAIIRIASNRKLLRRLTCPSPGELLARQHHFIMTARQVILSEPQPRIASFTAGPHPEYLRAEYFRSDAFRKFGYKVVEYSYGDDLRNLSGKNFDFALVAKAPHVQWVSYLKSVIKAPVFMWFWDPIDYGTERRMWFEQVAPMFRSVILNEKGREGMWAARGLDVHYVEEGIMLQGDRGAGRRPTFDAHGKYDFDVSFQGTVYPYPPDIPRVSVLLSLNRSQDLELAIFGPEEMWQSLNLSSRGRSYGAQSRAIHRNSKISLSLSRLQRDVELYRSERFMDGAASGACVLSENFPGVDIVLPRESVLIANSQRDYLEVASKVVADPGVCRQQRLLAEASAWGFHTWDDSVGKFLSLITSRLDQSKVRHCSRTVGEDCCSSEHYNLNLGTSLMGWGDSQSRTFVTSTIVEGGVYFWAAISDCPSSILAWENIAISFLAQRQVSLAVRSERTAMRIRGKVVAAPPRNHGARALSLFQDSFGHSEELVACEVDRAGRWCRDISMISFNYYLRLRSPE</sequence>
<accession>L1K0L6</accession>
<dbReference type="SUPFAM" id="SSF53756">
    <property type="entry name" value="UDP-Glycosyltransferase/glycogen phosphorylase"/>
    <property type="match status" value="1"/>
</dbReference>
<dbReference type="Gene3D" id="3.40.50.2000">
    <property type="entry name" value="Glycogen Phosphorylase B"/>
    <property type="match status" value="1"/>
</dbReference>
<reference evidence="5 7" key="1">
    <citation type="journal article" date="2012" name="Nature">
        <title>Algal genomes reveal evolutionary mosaicism and the fate of nucleomorphs.</title>
        <authorList>
            <consortium name="DOE Joint Genome Institute"/>
            <person name="Curtis B.A."/>
            <person name="Tanifuji G."/>
            <person name="Burki F."/>
            <person name="Gruber A."/>
            <person name="Irimia M."/>
            <person name="Maruyama S."/>
            <person name="Arias M.C."/>
            <person name="Ball S.G."/>
            <person name="Gile G.H."/>
            <person name="Hirakawa Y."/>
            <person name="Hopkins J.F."/>
            <person name="Kuo A."/>
            <person name="Rensing S.A."/>
            <person name="Schmutz J."/>
            <person name="Symeonidi A."/>
            <person name="Elias M."/>
            <person name="Eveleigh R.J."/>
            <person name="Herman E.K."/>
            <person name="Klute M.J."/>
            <person name="Nakayama T."/>
            <person name="Obornik M."/>
            <person name="Reyes-Prieto A."/>
            <person name="Armbrust E.V."/>
            <person name="Aves S.J."/>
            <person name="Beiko R.G."/>
            <person name="Coutinho P."/>
            <person name="Dacks J.B."/>
            <person name="Durnford D.G."/>
            <person name="Fast N.M."/>
            <person name="Green B.R."/>
            <person name="Grisdale C.J."/>
            <person name="Hempel F."/>
            <person name="Henrissat B."/>
            <person name="Hoppner M.P."/>
            <person name="Ishida K."/>
            <person name="Kim E."/>
            <person name="Koreny L."/>
            <person name="Kroth P.G."/>
            <person name="Liu Y."/>
            <person name="Malik S.B."/>
            <person name="Maier U.G."/>
            <person name="McRose D."/>
            <person name="Mock T."/>
            <person name="Neilson J.A."/>
            <person name="Onodera N.T."/>
            <person name="Poole A.M."/>
            <person name="Pritham E.J."/>
            <person name="Richards T.A."/>
            <person name="Rocap G."/>
            <person name="Roy S.W."/>
            <person name="Sarai C."/>
            <person name="Schaack S."/>
            <person name="Shirato S."/>
            <person name="Slamovits C.H."/>
            <person name="Spencer D.F."/>
            <person name="Suzuki S."/>
            <person name="Worden A.Z."/>
            <person name="Zauner S."/>
            <person name="Barry K."/>
            <person name="Bell C."/>
            <person name="Bharti A.K."/>
            <person name="Crow J.A."/>
            <person name="Grimwood J."/>
            <person name="Kramer R."/>
            <person name="Lindquist E."/>
            <person name="Lucas S."/>
            <person name="Salamov A."/>
            <person name="McFadden G.I."/>
            <person name="Lane C.E."/>
            <person name="Keeling P.J."/>
            <person name="Gray M.W."/>
            <person name="Grigoriev I.V."/>
            <person name="Archibald J.M."/>
        </authorList>
    </citation>
    <scope>NUCLEOTIDE SEQUENCE</scope>
    <source>
        <strain evidence="5 7">CCMP2712</strain>
    </source>
</reference>
<dbReference type="PaxDb" id="55529-EKX53990"/>
<evidence type="ECO:0000256" key="2">
    <source>
        <dbReference type="SAM" id="SignalP"/>
    </source>
</evidence>
<evidence type="ECO:0000259" key="4">
    <source>
        <dbReference type="Pfam" id="PF13524"/>
    </source>
</evidence>
<dbReference type="GO" id="GO:0016757">
    <property type="term" value="F:glycosyltransferase activity"/>
    <property type="evidence" value="ECO:0007669"/>
    <property type="project" value="UniProtKB-KW"/>
</dbReference>
<feature type="signal peptide" evidence="2">
    <location>
        <begin position="1"/>
        <end position="20"/>
    </location>
</feature>
<dbReference type="GeneID" id="17310959"/>
<reference evidence="6" key="3">
    <citation type="submission" date="2016-03" db="UniProtKB">
        <authorList>
            <consortium name="EnsemblProtists"/>
        </authorList>
    </citation>
    <scope>IDENTIFICATION</scope>
</reference>
<gene>
    <name evidence="5" type="ORF">GUITHDRAFT_132419</name>
</gene>
<dbReference type="HOGENOM" id="CLU_320423_0_0_1"/>
<keyword evidence="2" id="KW-0732">Signal</keyword>
<evidence type="ECO:0000256" key="1">
    <source>
        <dbReference type="ARBA" id="ARBA00022676"/>
    </source>
</evidence>
<dbReference type="KEGG" id="gtt:GUITHDRAFT_132419"/>
<dbReference type="Pfam" id="PF13524">
    <property type="entry name" value="Glyco_trans_1_2"/>
    <property type="match status" value="1"/>
</dbReference>
<evidence type="ECO:0000313" key="6">
    <source>
        <dbReference type="EnsemblProtists" id="EKX53990"/>
    </source>
</evidence>
<dbReference type="Pfam" id="PF00534">
    <property type="entry name" value="Glycos_transf_1"/>
    <property type="match status" value="1"/>
</dbReference>
<organism evidence="5">
    <name type="scientific">Guillardia theta (strain CCMP2712)</name>
    <name type="common">Cryptophyte</name>
    <dbReference type="NCBI Taxonomy" id="905079"/>
    <lineage>
        <taxon>Eukaryota</taxon>
        <taxon>Cryptophyceae</taxon>
        <taxon>Pyrenomonadales</taxon>
        <taxon>Geminigeraceae</taxon>
        <taxon>Guillardia</taxon>
    </lineage>
</organism>
<dbReference type="InterPro" id="IPR055259">
    <property type="entry name" value="YkvP/CgeB_Glyco_trans-like"/>
</dbReference>
<dbReference type="EMBL" id="JH992968">
    <property type="protein sequence ID" value="EKX53990.1"/>
    <property type="molecule type" value="Genomic_DNA"/>
</dbReference>
<dbReference type="Proteomes" id="UP000011087">
    <property type="component" value="Unassembled WGS sequence"/>
</dbReference>
<name>L1K0L6_GUITC</name>
<keyword evidence="1" id="KW-0808">Transferase</keyword>
<dbReference type="RefSeq" id="XP_005840970.1">
    <property type="nucleotide sequence ID" value="XM_005840913.1"/>
</dbReference>
<feature type="domain" description="Glycosyl transferase family 1" evidence="3">
    <location>
        <begin position="320"/>
        <end position="375"/>
    </location>
</feature>
<dbReference type="InterPro" id="IPR001296">
    <property type="entry name" value="Glyco_trans_1"/>
</dbReference>
<proteinExistence type="predicted"/>
<keyword evidence="7" id="KW-1185">Reference proteome</keyword>
<dbReference type="AlphaFoldDB" id="L1K0L6"/>
<feature type="chain" id="PRO_5008772015" evidence="2">
    <location>
        <begin position="21"/>
        <end position="906"/>
    </location>
</feature>
<evidence type="ECO:0000313" key="7">
    <source>
        <dbReference type="Proteomes" id="UP000011087"/>
    </source>
</evidence>
<reference evidence="7" key="2">
    <citation type="submission" date="2012-11" db="EMBL/GenBank/DDBJ databases">
        <authorList>
            <person name="Kuo A."/>
            <person name="Curtis B.A."/>
            <person name="Tanifuji G."/>
            <person name="Burki F."/>
            <person name="Gruber A."/>
            <person name="Irimia M."/>
            <person name="Maruyama S."/>
            <person name="Arias M.C."/>
            <person name="Ball S.G."/>
            <person name="Gile G.H."/>
            <person name="Hirakawa Y."/>
            <person name="Hopkins J.F."/>
            <person name="Rensing S.A."/>
            <person name="Schmutz J."/>
            <person name="Symeonidi A."/>
            <person name="Elias M."/>
            <person name="Eveleigh R.J."/>
            <person name="Herman E.K."/>
            <person name="Klute M.J."/>
            <person name="Nakayama T."/>
            <person name="Obornik M."/>
            <person name="Reyes-Prieto A."/>
            <person name="Armbrust E.V."/>
            <person name="Aves S.J."/>
            <person name="Beiko R.G."/>
            <person name="Coutinho P."/>
            <person name="Dacks J.B."/>
            <person name="Durnford D.G."/>
            <person name="Fast N.M."/>
            <person name="Green B.R."/>
            <person name="Grisdale C."/>
            <person name="Hempe F."/>
            <person name="Henrissat B."/>
            <person name="Hoppner M.P."/>
            <person name="Ishida K.-I."/>
            <person name="Kim E."/>
            <person name="Koreny L."/>
            <person name="Kroth P.G."/>
            <person name="Liu Y."/>
            <person name="Malik S.-B."/>
            <person name="Maier U.G."/>
            <person name="McRose D."/>
            <person name="Mock T."/>
            <person name="Neilson J.A."/>
            <person name="Onodera N.T."/>
            <person name="Poole A.M."/>
            <person name="Pritham E.J."/>
            <person name="Richards T.A."/>
            <person name="Rocap G."/>
            <person name="Roy S.W."/>
            <person name="Sarai C."/>
            <person name="Schaack S."/>
            <person name="Shirato S."/>
            <person name="Slamovits C.H."/>
            <person name="Spencer D.F."/>
            <person name="Suzuki S."/>
            <person name="Worden A.Z."/>
            <person name="Zauner S."/>
            <person name="Barry K."/>
            <person name="Bell C."/>
            <person name="Bharti A.K."/>
            <person name="Crow J.A."/>
            <person name="Grimwood J."/>
            <person name="Kramer R."/>
            <person name="Lindquist E."/>
            <person name="Lucas S."/>
            <person name="Salamov A."/>
            <person name="McFadden G.I."/>
            <person name="Lane C.E."/>
            <person name="Keeling P.J."/>
            <person name="Gray M.W."/>
            <person name="Grigoriev I.V."/>
            <person name="Archibald J.M."/>
        </authorList>
    </citation>
    <scope>NUCLEOTIDE SEQUENCE</scope>
    <source>
        <strain evidence="7">CCMP2712</strain>
    </source>
</reference>
<dbReference type="PANTHER" id="PTHR12526:SF635">
    <property type="entry name" value="GLYCOSYL TRANSFERASE GROUP 1"/>
    <property type="match status" value="1"/>
</dbReference>
<evidence type="ECO:0000259" key="3">
    <source>
        <dbReference type="Pfam" id="PF00534"/>
    </source>
</evidence>